<dbReference type="Pfam" id="PF06742">
    <property type="entry name" value="DUF1214"/>
    <property type="match status" value="1"/>
</dbReference>
<dbReference type="Gene3D" id="2.60.120.600">
    <property type="entry name" value="Domain of unknown function DUF1214, C-terminal domain"/>
    <property type="match status" value="1"/>
</dbReference>
<evidence type="ECO:0000259" key="1">
    <source>
        <dbReference type="Pfam" id="PF06742"/>
    </source>
</evidence>
<dbReference type="Proteomes" id="UP000309061">
    <property type="component" value="Chromosome"/>
</dbReference>
<dbReference type="AlphaFoldDB" id="A0A6B8KDQ2"/>
<dbReference type="EMBL" id="CP046052">
    <property type="protein sequence ID" value="QGM46386.1"/>
    <property type="molecule type" value="Genomic_DNA"/>
</dbReference>
<proteinExistence type="predicted"/>
<organism evidence="2 3">
    <name type="scientific">Methylocystis heyeri</name>
    <dbReference type="NCBI Taxonomy" id="391905"/>
    <lineage>
        <taxon>Bacteria</taxon>
        <taxon>Pseudomonadati</taxon>
        <taxon>Pseudomonadota</taxon>
        <taxon>Alphaproteobacteria</taxon>
        <taxon>Hyphomicrobiales</taxon>
        <taxon>Methylocystaceae</taxon>
        <taxon>Methylocystis</taxon>
    </lineage>
</organism>
<gene>
    <name evidence="2" type="ORF">H2LOC_012150</name>
</gene>
<reference evidence="2 3" key="1">
    <citation type="submission" date="2019-11" db="EMBL/GenBank/DDBJ databases">
        <title>The genome sequence of Methylocystis heyeri.</title>
        <authorList>
            <person name="Oshkin I.Y."/>
            <person name="Miroshnikov K."/>
            <person name="Dedysh S.N."/>
        </authorList>
    </citation>
    <scope>NUCLEOTIDE SEQUENCE [LARGE SCALE GENOMIC DNA]</scope>
    <source>
        <strain evidence="2 3">H2</strain>
    </source>
</reference>
<feature type="domain" description="DUF1214" evidence="1">
    <location>
        <begin position="76"/>
        <end position="173"/>
    </location>
</feature>
<dbReference type="PANTHER" id="PTHR36509:SF2">
    <property type="entry name" value="BLL3101 PROTEIN"/>
    <property type="match status" value="1"/>
</dbReference>
<dbReference type="PANTHER" id="PTHR36509">
    <property type="entry name" value="BLL3101 PROTEIN"/>
    <property type="match status" value="1"/>
</dbReference>
<protein>
    <submittedName>
        <fullName evidence="2">DUF1214 domain-containing protein</fullName>
    </submittedName>
</protein>
<dbReference type="InterPro" id="IPR010621">
    <property type="entry name" value="DUF1214"/>
</dbReference>
<accession>A0A6B8KDQ2</accession>
<sequence length="195" mass="20609">MRAPLGAYFRAFAVALCGWALGLGLTAVAVSSGYGFGALRVGPWTAWPQIGGLEIDPFARAALAKRGEAPLGKDQGMTFVAEADSSGAPLEGRCEYRLEGALPRARFWTIGLASPAGEPLANPAGRHYYASTYLLRREGGAFDVALAREARPGNWLSPGDARSFVVVLRLYETPLDPAARADPAGFPRIIKTGCA</sequence>
<dbReference type="OrthoDB" id="7837485at2"/>
<evidence type="ECO:0000313" key="2">
    <source>
        <dbReference type="EMBL" id="QGM46386.1"/>
    </source>
</evidence>
<keyword evidence="3" id="KW-1185">Reference proteome</keyword>
<evidence type="ECO:0000313" key="3">
    <source>
        <dbReference type="Proteomes" id="UP000309061"/>
    </source>
</evidence>
<name>A0A6B8KDQ2_9HYPH</name>
<dbReference type="InterPro" id="IPR012038">
    <property type="entry name" value="UCP009471"/>
</dbReference>
<dbReference type="InterPro" id="IPR037049">
    <property type="entry name" value="DUF1214_C_sf"/>
</dbReference>
<dbReference type="KEGG" id="mhey:H2LOC_012150"/>
<dbReference type="PIRSF" id="PIRSF009471">
    <property type="entry name" value="UCP009471"/>
    <property type="match status" value="1"/>
</dbReference>
<dbReference type="SUPFAM" id="SSF160935">
    <property type="entry name" value="VPA0735-like"/>
    <property type="match status" value="1"/>
</dbReference>